<dbReference type="Proteomes" id="UP001620262">
    <property type="component" value="Unassembled WGS sequence"/>
</dbReference>
<dbReference type="PANTHER" id="PTHR33121">
    <property type="entry name" value="CYCLIC DI-GMP PHOSPHODIESTERASE PDEF"/>
    <property type="match status" value="1"/>
</dbReference>
<dbReference type="SUPFAM" id="SSF141868">
    <property type="entry name" value="EAL domain-like"/>
    <property type="match status" value="1"/>
</dbReference>
<dbReference type="SMART" id="SM00052">
    <property type="entry name" value="EAL"/>
    <property type="match status" value="1"/>
</dbReference>
<evidence type="ECO:0000313" key="3">
    <source>
        <dbReference type="Proteomes" id="UP001620262"/>
    </source>
</evidence>
<dbReference type="InterPro" id="IPR003018">
    <property type="entry name" value="GAF"/>
</dbReference>
<sequence>MTANFSDVLLDQKDNSSIDAKLTNLLGLVRKHLNMDVAFISEFINDERVFKVVDNPSANKTVKVGNSDPINETYCHKITEKQLSPIITNSKTNPITQIMPVTDKLNIGAYIGVPINLSNGKLYGTFCCYKSHHDESLNERDLSFLKMISEIATGLIEKNLHNTALHRQTKLAIEEVIASNNISIYFQPIFNLFSNKIAGFESLSRFFTKPYKTPDLWFKEATDVGLGESLEMLAIKNSLAYIAQFNDTTYIAINCSPSHILSGALEYTLQGADCSRLVLEITEHSPISDYTVMRAALAPLRKKGLRLAIDDVGAGFSSFQHILELEADIIKLDISLTQNINKDNRKFLLAKALCGFAKAIDCTIVAEGIETQAELNALRKLNVDNVQGYFIGRPAPIEDALSYQSMTLST</sequence>
<keyword evidence="3" id="KW-1185">Reference proteome</keyword>
<dbReference type="InterPro" id="IPR029016">
    <property type="entry name" value="GAF-like_dom_sf"/>
</dbReference>
<proteinExistence type="predicted"/>
<dbReference type="Gene3D" id="3.30.450.40">
    <property type="match status" value="1"/>
</dbReference>
<accession>A0ABW8KVS2</accession>
<dbReference type="InterPro" id="IPR050706">
    <property type="entry name" value="Cyclic-di-GMP_PDE-like"/>
</dbReference>
<gene>
    <name evidence="2" type="ORF">ACI2JU_07240</name>
</gene>
<dbReference type="EMBL" id="JBJDOT010000007">
    <property type="protein sequence ID" value="MFK3863664.1"/>
    <property type="molecule type" value="Genomic_DNA"/>
</dbReference>
<evidence type="ECO:0000313" key="2">
    <source>
        <dbReference type="EMBL" id="MFK3863664.1"/>
    </source>
</evidence>
<dbReference type="PANTHER" id="PTHR33121:SF76">
    <property type="entry name" value="SIGNALING PROTEIN"/>
    <property type="match status" value="1"/>
</dbReference>
<dbReference type="Gene3D" id="3.20.20.450">
    <property type="entry name" value="EAL domain"/>
    <property type="match status" value="1"/>
</dbReference>
<evidence type="ECO:0000259" key="1">
    <source>
        <dbReference type="PROSITE" id="PS50883"/>
    </source>
</evidence>
<protein>
    <submittedName>
        <fullName evidence="2">EAL domain-containing protein</fullName>
    </submittedName>
</protein>
<reference evidence="2 3" key="1">
    <citation type="submission" date="2024-11" db="EMBL/GenBank/DDBJ databases">
        <title>The Natural Products Discovery Center: Release of the First 8490 Sequenced Strains for Exploring Actinobacteria Biosynthetic Diversity.</title>
        <authorList>
            <person name="Kalkreuter E."/>
            <person name="Kautsar S.A."/>
            <person name="Yang D."/>
            <person name="Bader C.D."/>
            <person name="Teijaro C.N."/>
            <person name="Fluegel L."/>
            <person name="Davis C.M."/>
            <person name="Simpson J.R."/>
            <person name="Lauterbach L."/>
            <person name="Steele A.D."/>
            <person name="Gui C."/>
            <person name="Meng S."/>
            <person name="Li G."/>
            <person name="Viehrig K."/>
            <person name="Ye F."/>
            <person name="Su P."/>
            <person name="Kiefer A.F."/>
            <person name="Nichols A."/>
            <person name="Cepeda A.J."/>
            <person name="Yan W."/>
            <person name="Fan B."/>
            <person name="Jiang Y."/>
            <person name="Adhikari A."/>
            <person name="Zheng C.-J."/>
            <person name="Schuster L."/>
            <person name="Cowan T.M."/>
            <person name="Smanski M.J."/>
            <person name="Chevrette M.G."/>
            <person name="De Carvalho L.P.S."/>
            <person name="Shen B."/>
        </authorList>
    </citation>
    <scope>NUCLEOTIDE SEQUENCE [LARGE SCALE GENOMIC DNA]</scope>
    <source>
        <strain evidence="2 3">NPDC078403</strain>
    </source>
</reference>
<dbReference type="RefSeq" id="WP_404675081.1">
    <property type="nucleotide sequence ID" value="NZ_JBJDOT010000007.1"/>
</dbReference>
<comment type="caution">
    <text evidence="2">The sequence shown here is derived from an EMBL/GenBank/DDBJ whole genome shotgun (WGS) entry which is preliminary data.</text>
</comment>
<dbReference type="CDD" id="cd01948">
    <property type="entry name" value="EAL"/>
    <property type="match status" value="1"/>
</dbReference>
<dbReference type="InterPro" id="IPR035919">
    <property type="entry name" value="EAL_sf"/>
</dbReference>
<organism evidence="2 3">
    <name type="scientific">Pseudoalteromonas rhizosphaerae</name>
    <dbReference type="NCBI Taxonomy" id="2518973"/>
    <lineage>
        <taxon>Bacteria</taxon>
        <taxon>Pseudomonadati</taxon>
        <taxon>Pseudomonadota</taxon>
        <taxon>Gammaproteobacteria</taxon>
        <taxon>Alteromonadales</taxon>
        <taxon>Pseudoalteromonadaceae</taxon>
        <taxon>Pseudoalteromonas</taxon>
    </lineage>
</organism>
<dbReference type="SMART" id="SM00065">
    <property type="entry name" value="GAF"/>
    <property type="match status" value="1"/>
</dbReference>
<dbReference type="SUPFAM" id="SSF55781">
    <property type="entry name" value="GAF domain-like"/>
    <property type="match status" value="1"/>
</dbReference>
<dbReference type="Pfam" id="PF00563">
    <property type="entry name" value="EAL"/>
    <property type="match status" value="1"/>
</dbReference>
<dbReference type="InterPro" id="IPR001633">
    <property type="entry name" value="EAL_dom"/>
</dbReference>
<dbReference type="PROSITE" id="PS50883">
    <property type="entry name" value="EAL"/>
    <property type="match status" value="1"/>
</dbReference>
<dbReference type="Pfam" id="PF01590">
    <property type="entry name" value="GAF"/>
    <property type="match status" value="1"/>
</dbReference>
<feature type="domain" description="EAL" evidence="1">
    <location>
        <begin position="166"/>
        <end position="408"/>
    </location>
</feature>
<name>A0ABW8KVS2_9GAMM</name>